<feature type="transmembrane region" description="Helical" evidence="2">
    <location>
        <begin position="41"/>
        <end position="67"/>
    </location>
</feature>
<comment type="caution">
    <text evidence="3">The sequence shown here is derived from an EMBL/GenBank/DDBJ whole genome shotgun (WGS) entry which is preliminary data.</text>
</comment>
<gene>
    <name evidence="3" type="ORF">DNG_07261</name>
</gene>
<keyword evidence="2" id="KW-0472">Membrane</keyword>
<evidence type="ECO:0000313" key="4">
    <source>
        <dbReference type="Proteomes" id="UP001187682"/>
    </source>
</evidence>
<name>A0AAE8SX83_9PEZI</name>
<feature type="transmembrane region" description="Helical" evidence="2">
    <location>
        <begin position="6"/>
        <end position="29"/>
    </location>
</feature>
<feature type="transmembrane region" description="Helical" evidence="2">
    <location>
        <begin position="79"/>
        <end position="100"/>
    </location>
</feature>
<proteinExistence type="predicted"/>
<evidence type="ECO:0000256" key="2">
    <source>
        <dbReference type="SAM" id="Phobius"/>
    </source>
</evidence>
<dbReference type="AlphaFoldDB" id="A0AAE8SX83"/>
<evidence type="ECO:0000313" key="3">
    <source>
        <dbReference type="EMBL" id="SPO04576.1"/>
    </source>
</evidence>
<dbReference type="EMBL" id="ONZQ02000010">
    <property type="protein sequence ID" value="SPO04576.1"/>
    <property type="molecule type" value="Genomic_DNA"/>
</dbReference>
<feature type="transmembrane region" description="Helical" evidence="2">
    <location>
        <begin position="121"/>
        <end position="146"/>
    </location>
</feature>
<keyword evidence="2" id="KW-1133">Transmembrane helix</keyword>
<feature type="region of interest" description="Disordered" evidence="1">
    <location>
        <begin position="160"/>
        <end position="218"/>
    </location>
</feature>
<dbReference type="Proteomes" id="UP001187682">
    <property type="component" value="Unassembled WGS sequence"/>
</dbReference>
<reference evidence="3" key="1">
    <citation type="submission" date="2018-03" db="EMBL/GenBank/DDBJ databases">
        <authorList>
            <person name="Guldener U."/>
        </authorList>
    </citation>
    <scope>NUCLEOTIDE SEQUENCE</scope>
</reference>
<accession>A0AAE8SX83</accession>
<feature type="compositionally biased region" description="Polar residues" evidence="1">
    <location>
        <begin position="266"/>
        <end position="286"/>
    </location>
</feature>
<feature type="region of interest" description="Disordered" evidence="1">
    <location>
        <begin position="238"/>
        <end position="490"/>
    </location>
</feature>
<sequence>MTIPRILPIAAGAVALLATSAILIVHVISTGHLPEPARVRTAAIVSASLEGLVLSVLAWLFSTYYIVSTPERSRRFLGIAFGVSILVCTLATVSSVITLISLNSAAQSSTGSVLGSKQTKFMIGSAVALGLAFASQIGFIVTHFVFARLPSHGAALSLHTNEEEEEARQPRRAQLKSIPYHATIPYPRKEKGEDATPLGSSLSPSVSSSGRSATETLSSIRGSISSIARPLSTRRLLTREKSAASSAASNGQRERVSAADEGFDSWDTSSVDPQNRQTVLQSSSPTGRFLETIPASPTTSRTPSVIDPVDLEPPARTRNRNRSRSYSPAGPYFATASDSSEAHIHPLFRSDSPNPPPVATPGTVVMASPNAGQVVSDRQSIRSLSRMRSGSLPGAPSPLGRQGSREDFFSDFTPLRPAARETSPEASILEAADEAEDGPERRLTPPIPDWIMSAGARGSWTGYNRRLRNQESRESCAGETGPGGSGDGRQ</sequence>
<feature type="compositionally biased region" description="Gly residues" evidence="1">
    <location>
        <begin position="480"/>
        <end position="490"/>
    </location>
</feature>
<evidence type="ECO:0000256" key="1">
    <source>
        <dbReference type="SAM" id="MobiDB-lite"/>
    </source>
</evidence>
<feature type="compositionally biased region" description="Polar residues" evidence="1">
    <location>
        <begin position="370"/>
        <end position="388"/>
    </location>
</feature>
<protein>
    <submittedName>
        <fullName evidence="3">Uncharacterized protein</fullName>
    </submittedName>
</protein>
<feature type="compositionally biased region" description="Low complexity" evidence="1">
    <location>
        <begin position="197"/>
        <end position="218"/>
    </location>
</feature>
<keyword evidence="4" id="KW-1185">Reference proteome</keyword>
<organism evidence="3 4">
    <name type="scientific">Cephalotrichum gorgonifer</name>
    <dbReference type="NCBI Taxonomy" id="2041049"/>
    <lineage>
        <taxon>Eukaryota</taxon>
        <taxon>Fungi</taxon>
        <taxon>Dikarya</taxon>
        <taxon>Ascomycota</taxon>
        <taxon>Pezizomycotina</taxon>
        <taxon>Sordariomycetes</taxon>
        <taxon>Hypocreomycetidae</taxon>
        <taxon>Microascales</taxon>
        <taxon>Microascaceae</taxon>
        <taxon>Cephalotrichum</taxon>
    </lineage>
</organism>
<keyword evidence="2" id="KW-0812">Transmembrane</keyword>